<dbReference type="AlphaFoldDB" id="A0A0B2PJA1"/>
<sequence length="202" mass="22832">LANSITSCGDTITNLTLVEKVLRTLNPRFDHIVVAIEESKDLESLSVDELQGSLEAHEQRLQERANDKATEQALQAHHQSRNGAVSDTEPVLLMVTTKTGADAEDQWYLDTGCSTHMTGHKDWFVSLDESVNHKVRFADDSTIKVEGHGKVKVVIKRRDGTVSYIEDVLYVPNMRCNLLSLGQLLEKKYRMVMEDKEMKIYD</sequence>
<reference evidence="3" key="1">
    <citation type="submission" date="2014-07" db="EMBL/GenBank/DDBJ databases">
        <title>Identification of a novel salt tolerance gene in wild soybean by whole-genome sequencing.</title>
        <authorList>
            <person name="Lam H.-M."/>
            <person name="Qi X."/>
            <person name="Li M.-W."/>
            <person name="Liu X."/>
            <person name="Xie M."/>
            <person name="Ni M."/>
            <person name="Xu X."/>
        </authorList>
    </citation>
    <scope>NUCLEOTIDE SEQUENCE [LARGE SCALE GENOMIC DNA]</scope>
    <source>
        <tissue evidence="3">Root</tissue>
    </source>
</reference>
<dbReference type="PANTHER" id="PTHR47592">
    <property type="entry name" value="PBF68 PROTEIN"/>
    <property type="match status" value="1"/>
</dbReference>
<name>A0A0B2PJA1_GLYSO</name>
<feature type="compositionally biased region" description="Basic and acidic residues" evidence="1">
    <location>
        <begin position="61"/>
        <end position="70"/>
    </location>
</feature>
<protein>
    <recommendedName>
        <fullName evidence="2">Retrovirus-related Pol polyprotein from transposon TNT 1-94-like beta-barrel domain-containing protein</fullName>
    </recommendedName>
</protein>
<dbReference type="Pfam" id="PF14223">
    <property type="entry name" value="Retrotran_gag_2"/>
    <property type="match status" value="1"/>
</dbReference>
<dbReference type="PANTHER" id="PTHR47592:SF27">
    <property type="entry name" value="OS08G0421700 PROTEIN"/>
    <property type="match status" value="1"/>
</dbReference>
<proteinExistence type="predicted"/>
<feature type="region of interest" description="Disordered" evidence="1">
    <location>
        <begin position="61"/>
        <end position="88"/>
    </location>
</feature>
<dbReference type="EMBL" id="KN665333">
    <property type="protein sequence ID" value="KHN09230.1"/>
    <property type="molecule type" value="Genomic_DNA"/>
</dbReference>
<feature type="non-terminal residue" evidence="3">
    <location>
        <position position="202"/>
    </location>
</feature>
<dbReference type="Proteomes" id="UP000053555">
    <property type="component" value="Unassembled WGS sequence"/>
</dbReference>
<dbReference type="Pfam" id="PF22936">
    <property type="entry name" value="Pol_BBD"/>
    <property type="match status" value="1"/>
</dbReference>
<evidence type="ECO:0000256" key="1">
    <source>
        <dbReference type="SAM" id="MobiDB-lite"/>
    </source>
</evidence>
<organism evidence="3">
    <name type="scientific">Glycine soja</name>
    <name type="common">Wild soybean</name>
    <dbReference type="NCBI Taxonomy" id="3848"/>
    <lineage>
        <taxon>Eukaryota</taxon>
        <taxon>Viridiplantae</taxon>
        <taxon>Streptophyta</taxon>
        <taxon>Embryophyta</taxon>
        <taxon>Tracheophyta</taxon>
        <taxon>Spermatophyta</taxon>
        <taxon>Magnoliopsida</taxon>
        <taxon>eudicotyledons</taxon>
        <taxon>Gunneridae</taxon>
        <taxon>Pentapetalae</taxon>
        <taxon>rosids</taxon>
        <taxon>fabids</taxon>
        <taxon>Fabales</taxon>
        <taxon>Fabaceae</taxon>
        <taxon>Papilionoideae</taxon>
        <taxon>50 kb inversion clade</taxon>
        <taxon>NPAAA clade</taxon>
        <taxon>indigoferoid/millettioid clade</taxon>
        <taxon>Phaseoleae</taxon>
        <taxon>Glycine</taxon>
        <taxon>Glycine subgen. Soja</taxon>
    </lineage>
</organism>
<feature type="non-terminal residue" evidence="3">
    <location>
        <position position="1"/>
    </location>
</feature>
<feature type="domain" description="Retrovirus-related Pol polyprotein from transposon TNT 1-94-like beta-barrel" evidence="2">
    <location>
        <begin position="107"/>
        <end position="189"/>
    </location>
</feature>
<accession>A0A0B2PJA1</accession>
<gene>
    <name evidence="3" type="ORF">glysoja_048631</name>
</gene>
<evidence type="ECO:0000259" key="2">
    <source>
        <dbReference type="Pfam" id="PF22936"/>
    </source>
</evidence>
<dbReference type="InterPro" id="IPR054722">
    <property type="entry name" value="PolX-like_BBD"/>
</dbReference>
<evidence type="ECO:0000313" key="3">
    <source>
        <dbReference type="EMBL" id="KHN09230.1"/>
    </source>
</evidence>